<accession>A0A917FTN0</accession>
<evidence type="ECO:0000313" key="1">
    <source>
        <dbReference type="EMBL" id="GGG04008.1"/>
    </source>
</evidence>
<proteinExistence type="predicted"/>
<dbReference type="EMBL" id="BMCU01000002">
    <property type="protein sequence ID" value="GGG04008.1"/>
    <property type="molecule type" value="Genomic_DNA"/>
</dbReference>
<protein>
    <submittedName>
        <fullName evidence="1">Uncharacterized protein</fullName>
    </submittedName>
</protein>
<reference evidence="1" key="1">
    <citation type="journal article" date="2014" name="Int. J. Syst. Evol. Microbiol.">
        <title>Complete genome sequence of Corynebacterium casei LMG S-19264T (=DSM 44701T), isolated from a smear-ripened cheese.</title>
        <authorList>
            <consortium name="US DOE Joint Genome Institute (JGI-PGF)"/>
            <person name="Walter F."/>
            <person name="Albersmeier A."/>
            <person name="Kalinowski J."/>
            <person name="Ruckert C."/>
        </authorList>
    </citation>
    <scope>NUCLEOTIDE SEQUENCE</scope>
    <source>
        <strain evidence="1">CCM 7905</strain>
    </source>
</reference>
<sequence>MCVIALVGALFVSLTRETPETVIANPPSAAPANIVGAKTDLAAIGQQMLGDQPFTMTVIGDSTGNQYAEWVYLLGRHLADLGRNVTVHDWSIDTNQYVSQQSFGPADGPPMVIWNGSASGKPTQYSLDNWDAMVPEPTDFFMISHGHNELTGDQAVGGIGRILARTLPEPTAIVLQNPRLDENAQRQADIVAATRAQFATSDAAEVDVWAAFEQQGDIAPLLNDDRFHPSDAGEIIWANTVQQALGIPT</sequence>
<gene>
    <name evidence="1" type="ORF">GCM10007304_17670</name>
</gene>
<dbReference type="Proteomes" id="UP000654257">
    <property type="component" value="Unassembled WGS sequence"/>
</dbReference>
<evidence type="ECO:0000313" key="2">
    <source>
        <dbReference type="Proteomes" id="UP000654257"/>
    </source>
</evidence>
<comment type="caution">
    <text evidence="1">The sequence shown here is derived from an EMBL/GenBank/DDBJ whole genome shotgun (WGS) entry which is preliminary data.</text>
</comment>
<name>A0A917FTN0_9NOCA</name>
<dbReference type="Gene3D" id="3.40.50.1110">
    <property type="entry name" value="SGNH hydrolase"/>
    <property type="match status" value="1"/>
</dbReference>
<keyword evidence="2" id="KW-1185">Reference proteome</keyword>
<organism evidence="1 2">
    <name type="scientific">Rhodococcoides trifolii</name>
    <dbReference type="NCBI Taxonomy" id="908250"/>
    <lineage>
        <taxon>Bacteria</taxon>
        <taxon>Bacillati</taxon>
        <taxon>Actinomycetota</taxon>
        <taxon>Actinomycetes</taxon>
        <taxon>Mycobacteriales</taxon>
        <taxon>Nocardiaceae</taxon>
        <taxon>Rhodococcoides</taxon>
    </lineage>
</organism>
<reference evidence="1" key="2">
    <citation type="submission" date="2020-09" db="EMBL/GenBank/DDBJ databases">
        <authorList>
            <person name="Sun Q."/>
            <person name="Sedlacek I."/>
        </authorList>
    </citation>
    <scope>NUCLEOTIDE SEQUENCE</scope>
    <source>
        <strain evidence="1">CCM 7905</strain>
    </source>
</reference>
<dbReference type="AlphaFoldDB" id="A0A917FTN0"/>
<dbReference type="SUPFAM" id="SSF52266">
    <property type="entry name" value="SGNH hydrolase"/>
    <property type="match status" value="1"/>
</dbReference>
<dbReference type="InterPro" id="IPR036514">
    <property type="entry name" value="SGNH_hydro_sf"/>
</dbReference>